<keyword evidence="1" id="KW-0533">Nickel</keyword>
<dbReference type="SUPFAM" id="SSF56762">
    <property type="entry name" value="HydB/Nqo4-like"/>
    <property type="match status" value="1"/>
</dbReference>
<keyword evidence="1" id="KW-0479">Metal-binding</keyword>
<dbReference type="Gene3D" id="1.10.645.10">
    <property type="entry name" value="Cytochrome-c3 Hydrogenase, chain B"/>
    <property type="match status" value="2"/>
</dbReference>
<organism evidence="2 3">
    <name type="scientific">Candidatus Accumulibacter appositus</name>
    <dbReference type="NCBI Taxonomy" id="1454003"/>
    <lineage>
        <taxon>Bacteria</taxon>
        <taxon>Pseudomonadati</taxon>
        <taxon>Pseudomonadota</taxon>
        <taxon>Betaproteobacteria</taxon>
        <taxon>Candidatus Accumulibacter</taxon>
    </lineage>
</organism>
<name>A0A011QFD9_9PROT</name>
<dbReference type="Proteomes" id="UP000021816">
    <property type="component" value="Unassembled WGS sequence"/>
</dbReference>
<dbReference type="PATRIC" id="fig|1454003.3.peg.3745"/>
<evidence type="ECO:0000256" key="1">
    <source>
        <dbReference type="PIRSR" id="PIRSR601501-1"/>
    </source>
</evidence>
<dbReference type="Pfam" id="PF00374">
    <property type="entry name" value="NiFeSe_Hases"/>
    <property type="match status" value="1"/>
</dbReference>
<reference evidence="2 3" key="1">
    <citation type="submission" date="2014-02" db="EMBL/GenBank/DDBJ databases">
        <title>Expanding our view of genomic diversity in Candidatus Accumulibacter clades.</title>
        <authorList>
            <person name="Skennerton C.T."/>
            <person name="Barr J.J."/>
            <person name="Slater F.R."/>
            <person name="Bond P.L."/>
            <person name="Tyson G.W."/>
        </authorList>
    </citation>
    <scope>NUCLEOTIDE SEQUENCE [LARGE SCALE GENOMIC DNA]</scope>
    <source>
        <strain evidence="3">BA-92</strain>
    </source>
</reference>
<dbReference type="AlphaFoldDB" id="A0A011QFD9"/>
<dbReference type="InterPro" id="IPR001501">
    <property type="entry name" value="Ni-dep_hyd_lsu"/>
</dbReference>
<dbReference type="InterPro" id="IPR050867">
    <property type="entry name" value="NiFe/NiFeSe_hydrgnase_LSU"/>
</dbReference>
<keyword evidence="1" id="KW-0460">Magnesium</keyword>
<dbReference type="PANTHER" id="PTHR42958:SF4">
    <property type="entry name" value="HYDROGENASE EXPRESSION_FORMATION PROTEIN HUPK"/>
    <property type="match status" value="1"/>
</dbReference>
<gene>
    <name evidence="2" type="ORF">AW10_03688</name>
</gene>
<dbReference type="InterPro" id="IPR029014">
    <property type="entry name" value="NiFe-Hase_large"/>
</dbReference>
<dbReference type="STRING" id="1454003.AW10_03688"/>
<protein>
    <submittedName>
        <fullName evidence="2">Coenzyme F420-reducing hydrogenase, alpha subunit</fullName>
    </submittedName>
</protein>
<evidence type="ECO:0000313" key="3">
    <source>
        <dbReference type="Proteomes" id="UP000021816"/>
    </source>
</evidence>
<accession>A0A011QFD9</accession>
<proteinExistence type="predicted"/>
<dbReference type="PANTHER" id="PTHR42958">
    <property type="entry name" value="HYDROGENASE-2 LARGE CHAIN"/>
    <property type="match status" value="1"/>
</dbReference>
<comment type="caution">
    <text evidence="2">The sequence shown here is derived from an EMBL/GenBank/DDBJ whole genome shotgun (WGS) entry which is preliminary data.</text>
</comment>
<feature type="binding site" evidence="1">
    <location>
        <position position="327"/>
    </location>
    <ligand>
        <name>Ni(2+)</name>
        <dbReference type="ChEBI" id="CHEBI:49786"/>
    </ligand>
</feature>
<sequence>MEQGVLQLALTWNGGQIGAAAVASTRPATTARALRGFSFERVLEFIPRLFSLCRCAQASAAQLSLQAARGLRADLAATPAQTLAVALEAIGEHLWRLLLDWPSLIGEPARQNEFLVWRKRLLGLADAADGRNGSGAAAFGACLLAWLDEQCPPRFDERMLAAPVALLPRLSAADWESHFGDDAFAEQPTFAGQAAETGVLARQAEDPEVAALLSDGRRLQARLQARYVDLRGLAQALAEPEQRSTWIDVAQVAERCGLARVETARGTLLHRVELDGDRVARYAIVAPTEWNFHPQGVFVREMTGRPAATRAEALLAGRRLALSLDPCVLFEVTVKDA</sequence>
<evidence type="ECO:0000313" key="2">
    <source>
        <dbReference type="EMBL" id="EXI77499.1"/>
    </source>
</evidence>
<comment type="cofactor">
    <cofactor evidence="1">
        <name>Ni(2+)</name>
        <dbReference type="ChEBI" id="CHEBI:49786"/>
    </cofactor>
</comment>
<feature type="binding site" evidence="1">
    <location>
        <position position="284"/>
    </location>
    <ligand>
        <name>Mg(2+)</name>
        <dbReference type="ChEBI" id="CHEBI:18420"/>
    </ligand>
</feature>
<dbReference type="GO" id="GO:0016151">
    <property type="term" value="F:nickel cation binding"/>
    <property type="evidence" value="ECO:0007669"/>
    <property type="project" value="InterPro"/>
</dbReference>
<dbReference type="EMBL" id="JEMX01000097">
    <property type="protein sequence ID" value="EXI77499.1"/>
    <property type="molecule type" value="Genomic_DNA"/>
</dbReference>